<dbReference type="Pfam" id="PF13591">
    <property type="entry name" value="MerR_2"/>
    <property type="match status" value="1"/>
</dbReference>
<sequence length="100" mass="11094">MNIDIEVFLSNSGIKREVLQHWIENEWVSPSKTEVGVHLTAVDVARVYFVRDLSADFGVNDAGIEVALHLVDQIHALRRVLRSIQHELGSSGASNEDSVS</sequence>
<gene>
    <name evidence="1" type="ORF">E5352_09465</name>
</gene>
<dbReference type="RefSeq" id="WP_136004727.1">
    <property type="nucleotide sequence ID" value="NZ_SRYW01000007.1"/>
</dbReference>
<protein>
    <recommendedName>
        <fullName evidence="3">Chaperone modulatory protein CbpM</fullName>
    </recommendedName>
</protein>
<dbReference type="Proteomes" id="UP000306631">
    <property type="component" value="Unassembled WGS sequence"/>
</dbReference>
<organism evidence="1 2">
    <name type="scientific">Stenotrophomonas maltophilia</name>
    <name type="common">Pseudomonas maltophilia</name>
    <name type="synonym">Xanthomonas maltophilia</name>
    <dbReference type="NCBI Taxonomy" id="40324"/>
    <lineage>
        <taxon>Bacteria</taxon>
        <taxon>Pseudomonadati</taxon>
        <taxon>Pseudomonadota</taxon>
        <taxon>Gammaproteobacteria</taxon>
        <taxon>Lysobacterales</taxon>
        <taxon>Lysobacteraceae</taxon>
        <taxon>Stenotrophomonas</taxon>
        <taxon>Stenotrophomonas maltophilia group</taxon>
    </lineage>
</organism>
<evidence type="ECO:0000313" key="1">
    <source>
        <dbReference type="EMBL" id="TGY34103.1"/>
    </source>
</evidence>
<dbReference type="OrthoDB" id="9800876at2"/>
<dbReference type="Gene3D" id="1.10.1660.10">
    <property type="match status" value="1"/>
</dbReference>
<proteinExistence type="predicted"/>
<dbReference type="AlphaFoldDB" id="A0A4S2D0V8"/>
<reference evidence="1 2" key="1">
    <citation type="submission" date="2019-04" db="EMBL/GenBank/DDBJ databases">
        <title>Microbes associate with the intestines of laboratory mice.</title>
        <authorList>
            <person name="Navarre W."/>
            <person name="Wong E."/>
            <person name="Huang K."/>
            <person name="Tropini C."/>
            <person name="Ng K."/>
            <person name="Yu B."/>
        </authorList>
    </citation>
    <scope>NUCLEOTIDE SEQUENCE [LARGE SCALE GENOMIC DNA]</scope>
    <source>
        <strain evidence="1 2">NM62_B4-13</strain>
    </source>
</reference>
<evidence type="ECO:0000313" key="2">
    <source>
        <dbReference type="Proteomes" id="UP000306631"/>
    </source>
</evidence>
<evidence type="ECO:0008006" key="3">
    <source>
        <dbReference type="Google" id="ProtNLM"/>
    </source>
</evidence>
<name>A0A4S2D0V8_STEMA</name>
<dbReference type="EMBL" id="SRYW01000007">
    <property type="protein sequence ID" value="TGY34103.1"/>
    <property type="molecule type" value="Genomic_DNA"/>
</dbReference>
<comment type="caution">
    <text evidence="1">The sequence shown here is derived from an EMBL/GenBank/DDBJ whole genome shotgun (WGS) entry which is preliminary data.</text>
</comment>
<accession>A0A4S2D0V8</accession>